<dbReference type="AlphaFoldDB" id="A0A9J6A7D4"/>
<organism evidence="1 2">
    <name type="scientific">Solanum commersonii</name>
    <name type="common">Commerson's wild potato</name>
    <name type="synonym">Commerson's nightshade</name>
    <dbReference type="NCBI Taxonomy" id="4109"/>
    <lineage>
        <taxon>Eukaryota</taxon>
        <taxon>Viridiplantae</taxon>
        <taxon>Streptophyta</taxon>
        <taxon>Embryophyta</taxon>
        <taxon>Tracheophyta</taxon>
        <taxon>Spermatophyta</taxon>
        <taxon>Magnoliopsida</taxon>
        <taxon>eudicotyledons</taxon>
        <taxon>Gunneridae</taxon>
        <taxon>Pentapetalae</taxon>
        <taxon>asterids</taxon>
        <taxon>lamiids</taxon>
        <taxon>Solanales</taxon>
        <taxon>Solanaceae</taxon>
        <taxon>Solanoideae</taxon>
        <taxon>Solaneae</taxon>
        <taxon>Solanum</taxon>
    </lineage>
</organism>
<dbReference type="Gene3D" id="3.60.10.10">
    <property type="entry name" value="Endonuclease/exonuclease/phosphatase"/>
    <property type="match status" value="1"/>
</dbReference>
<dbReference type="InterPro" id="IPR036691">
    <property type="entry name" value="Endo/exonu/phosph_ase_sf"/>
</dbReference>
<comment type="caution">
    <text evidence="1">The sequence shown here is derived from an EMBL/GenBank/DDBJ whole genome shotgun (WGS) entry which is preliminary data.</text>
</comment>
<evidence type="ECO:0000313" key="2">
    <source>
        <dbReference type="Proteomes" id="UP000824120"/>
    </source>
</evidence>
<dbReference type="Proteomes" id="UP000824120">
    <property type="component" value="Chromosome 2"/>
</dbReference>
<dbReference type="PANTHER" id="PTHR33710">
    <property type="entry name" value="BNAC02G09200D PROTEIN"/>
    <property type="match status" value="1"/>
</dbReference>
<dbReference type="SUPFAM" id="SSF56219">
    <property type="entry name" value="DNase I-like"/>
    <property type="match status" value="1"/>
</dbReference>
<proteinExistence type="predicted"/>
<protein>
    <submittedName>
        <fullName evidence="1">Uncharacterized protein</fullName>
    </submittedName>
</protein>
<dbReference type="PANTHER" id="PTHR33710:SF79">
    <property type="entry name" value="OS06G0205337 PROTEIN"/>
    <property type="match status" value="1"/>
</dbReference>
<accession>A0A9J6A7D4</accession>
<dbReference type="OrthoDB" id="1748430at2759"/>
<name>A0A9J6A7D4_SOLCO</name>
<sequence>MNEKEVTIEKVVTLAQENSRNAKVDQATPTKQMQYMNQDQSSMLQLNVHAENVEETDDNMLAVAQVNGMQKVEQHAIDIIQTPIVIQTDKTQLWLGNAEDPNTVLHNIVSHNIKDENEKQGLIEKGENEIRAGEQLQDDGDLSPRVLKSLKSAKKGKKQNENILLVRIQPKRSVNVGSLQNKIMIKALIWNIRSVKSQRAFQRAQMLNNYHKFGFIALLEPFQQVRTINKYRWILSAPEAFHNKNEKIWVFVNNGFNATIVGGDFNVVLNREEKIGGMPVTAADIKDFRNYIESSDLSQISFKGCLFTWRNGRAGDDCIFERLDRILQNAEFQIFFSHTVVEHLPRAGSDHAPMLLCCYNKVKKVRKPFKFLKFWMEHKSFLDVVRKNWDLVYFDNSFLDFKRKSKNVKKALSMWSKETFGDIFKQLLIREEIVRIKEKHFEKSPNHEHRAVMQKARKMYWQQKAGYDWFESEDRNTRFFHSLVKGRRNNLKVSRIMNEHGCWLDQEVEIAEEAIKFYQKQFTQERDCTDFSLLSHIPMMITKQDNGLLGEISGEEEVKKTIFNLNGDSACGPDGFSGIFYQTCWEIIERDVVKIVQSYFEDMKPINLSNFINKILSRIPHDRLRDILPRVVSINQSGIVQGRNIIENVLLTQEIVSDIGKR</sequence>
<dbReference type="EMBL" id="JACXVP010000002">
    <property type="protein sequence ID" value="KAG5620558.1"/>
    <property type="molecule type" value="Genomic_DNA"/>
</dbReference>
<keyword evidence="2" id="KW-1185">Reference proteome</keyword>
<gene>
    <name evidence="1" type="ORF">H5410_005776</name>
</gene>
<reference evidence="1 2" key="1">
    <citation type="submission" date="2020-09" db="EMBL/GenBank/DDBJ databases">
        <title>De no assembly of potato wild relative species, Solanum commersonii.</title>
        <authorList>
            <person name="Cho K."/>
        </authorList>
    </citation>
    <scope>NUCLEOTIDE SEQUENCE [LARGE SCALE GENOMIC DNA]</scope>
    <source>
        <strain evidence="1">LZ3.2</strain>
        <tissue evidence="1">Leaf</tissue>
    </source>
</reference>
<evidence type="ECO:0000313" key="1">
    <source>
        <dbReference type="EMBL" id="KAG5620558.1"/>
    </source>
</evidence>